<dbReference type="STRING" id="913774.A0A0C3HUP5"/>
<feature type="region of interest" description="Disordered" evidence="1">
    <location>
        <begin position="210"/>
        <end position="244"/>
    </location>
</feature>
<feature type="compositionally biased region" description="Basic and acidic residues" evidence="1">
    <location>
        <begin position="350"/>
        <end position="374"/>
    </location>
</feature>
<dbReference type="HOGENOM" id="CLU_042326_1_1_1"/>
<dbReference type="GO" id="GO:1990181">
    <property type="term" value="P:acetyl-CoA biosynthetic process from pantothenate"/>
    <property type="evidence" value="ECO:0007669"/>
    <property type="project" value="EnsemblFungi"/>
</dbReference>
<evidence type="ECO:0000313" key="2">
    <source>
        <dbReference type="EMBL" id="KIN06720.1"/>
    </source>
</evidence>
<accession>A0A0C3HUP5</accession>
<dbReference type="FunCoup" id="A0A0C3HUP5">
    <property type="interactions" value="838"/>
</dbReference>
<dbReference type="Proteomes" id="UP000054321">
    <property type="component" value="Unassembled WGS sequence"/>
</dbReference>
<sequence length="405" mass="45962">MSSTQPPPEIPSANPIDPVEHDYFTLNPAPASLQKHTSLARDFITTHASAGRRVVLVTSGGTTVPLERQTVRFIDNFSAGTRGATSAEYFLEAGYAVIFLYREFSLLPYSRHYSHATNCFLDFLHEGPNGSVLAREEYTEKMLAVLRKYQAAKRDNLLLTIPFVTINDYLFILRSIAQLMRPLGPSGLLYLAAAVSDFFVPNERMVEHKIQSTDASPNIRPQGAEDRQDQGQQDDEAFDNFDSSPLIPRSKRLVIDLDPVPKFLKNLVDGWAPEGMIVSFKLETDPEILVSKARYSLERYQHHLVIGNLLVTRKWEVVFVARSEEGEGIREEWIRVPRRRKTLSKIDIEVDREGGREDGGEKGKERPLDPKDLPDYEPEIEIESLIIPAVKKLHDTYIQRNTRES</sequence>
<proteinExistence type="predicted"/>
<dbReference type="OrthoDB" id="70224at2759"/>
<dbReference type="GO" id="GO:0004632">
    <property type="term" value="F:phosphopantothenate--cysteine ligase activity"/>
    <property type="evidence" value="ECO:0007669"/>
    <property type="project" value="EnsemblFungi"/>
</dbReference>
<protein>
    <submittedName>
        <fullName evidence="2">Uncharacterized protein</fullName>
    </submittedName>
</protein>
<gene>
    <name evidence="2" type="ORF">OIDMADRAFT_191233</name>
</gene>
<dbReference type="PANTHER" id="PTHR12290">
    <property type="entry name" value="CORNICHON-RELATED"/>
    <property type="match status" value="1"/>
</dbReference>
<name>A0A0C3HUP5_OIDMZ</name>
<reference evidence="2 3" key="1">
    <citation type="submission" date="2014-04" db="EMBL/GenBank/DDBJ databases">
        <authorList>
            <consortium name="DOE Joint Genome Institute"/>
            <person name="Kuo A."/>
            <person name="Martino E."/>
            <person name="Perotto S."/>
            <person name="Kohler A."/>
            <person name="Nagy L.G."/>
            <person name="Floudas D."/>
            <person name="Copeland A."/>
            <person name="Barry K.W."/>
            <person name="Cichocki N."/>
            <person name="Veneault-Fourrey C."/>
            <person name="LaButti K."/>
            <person name="Lindquist E.A."/>
            <person name="Lipzen A."/>
            <person name="Lundell T."/>
            <person name="Morin E."/>
            <person name="Murat C."/>
            <person name="Sun H."/>
            <person name="Tunlid A."/>
            <person name="Henrissat B."/>
            <person name="Grigoriev I.V."/>
            <person name="Hibbett D.S."/>
            <person name="Martin F."/>
            <person name="Nordberg H.P."/>
            <person name="Cantor M.N."/>
            <person name="Hua S.X."/>
        </authorList>
    </citation>
    <scope>NUCLEOTIDE SEQUENCE [LARGE SCALE GENOMIC DNA]</scope>
    <source>
        <strain evidence="2 3">Zn</strain>
    </source>
</reference>
<reference evidence="3" key="2">
    <citation type="submission" date="2015-01" db="EMBL/GenBank/DDBJ databases">
        <title>Evolutionary Origins and Diversification of the Mycorrhizal Mutualists.</title>
        <authorList>
            <consortium name="DOE Joint Genome Institute"/>
            <consortium name="Mycorrhizal Genomics Consortium"/>
            <person name="Kohler A."/>
            <person name="Kuo A."/>
            <person name="Nagy L.G."/>
            <person name="Floudas D."/>
            <person name="Copeland A."/>
            <person name="Barry K.W."/>
            <person name="Cichocki N."/>
            <person name="Veneault-Fourrey C."/>
            <person name="LaButti K."/>
            <person name="Lindquist E.A."/>
            <person name="Lipzen A."/>
            <person name="Lundell T."/>
            <person name="Morin E."/>
            <person name="Murat C."/>
            <person name="Riley R."/>
            <person name="Ohm R."/>
            <person name="Sun H."/>
            <person name="Tunlid A."/>
            <person name="Henrissat B."/>
            <person name="Grigoriev I.V."/>
            <person name="Hibbett D.S."/>
            <person name="Martin F."/>
        </authorList>
    </citation>
    <scope>NUCLEOTIDE SEQUENCE [LARGE SCALE GENOMIC DNA]</scope>
    <source>
        <strain evidence="3">Zn</strain>
    </source>
</reference>
<dbReference type="AlphaFoldDB" id="A0A0C3HUP5"/>
<organism evidence="2 3">
    <name type="scientific">Oidiodendron maius (strain Zn)</name>
    <dbReference type="NCBI Taxonomy" id="913774"/>
    <lineage>
        <taxon>Eukaryota</taxon>
        <taxon>Fungi</taxon>
        <taxon>Dikarya</taxon>
        <taxon>Ascomycota</taxon>
        <taxon>Pezizomycotina</taxon>
        <taxon>Leotiomycetes</taxon>
        <taxon>Leotiomycetes incertae sedis</taxon>
        <taxon>Myxotrichaceae</taxon>
        <taxon>Oidiodendron</taxon>
    </lineage>
</organism>
<dbReference type="InParanoid" id="A0A0C3HUP5"/>
<dbReference type="GO" id="GO:0005634">
    <property type="term" value="C:nucleus"/>
    <property type="evidence" value="ECO:0007669"/>
    <property type="project" value="EnsemblFungi"/>
</dbReference>
<evidence type="ECO:0000313" key="3">
    <source>
        <dbReference type="Proteomes" id="UP000054321"/>
    </source>
</evidence>
<evidence type="ECO:0000256" key="1">
    <source>
        <dbReference type="SAM" id="MobiDB-lite"/>
    </source>
</evidence>
<dbReference type="GO" id="GO:0005737">
    <property type="term" value="C:cytoplasm"/>
    <property type="evidence" value="ECO:0007669"/>
    <property type="project" value="EnsemblFungi"/>
</dbReference>
<dbReference type="SUPFAM" id="SSF102645">
    <property type="entry name" value="CoaB-like"/>
    <property type="match status" value="1"/>
</dbReference>
<dbReference type="GO" id="GO:1990143">
    <property type="term" value="C:CoA-synthesizing protein complex"/>
    <property type="evidence" value="ECO:0007669"/>
    <property type="project" value="EnsemblFungi"/>
</dbReference>
<keyword evidence="3" id="KW-1185">Reference proteome</keyword>
<dbReference type="GO" id="GO:0015937">
    <property type="term" value="P:coenzyme A biosynthetic process"/>
    <property type="evidence" value="ECO:0007669"/>
    <property type="project" value="EnsemblFungi"/>
</dbReference>
<dbReference type="EMBL" id="KN832871">
    <property type="protein sequence ID" value="KIN06720.1"/>
    <property type="molecule type" value="Genomic_DNA"/>
</dbReference>
<feature type="region of interest" description="Disordered" evidence="1">
    <location>
        <begin position="350"/>
        <end position="375"/>
    </location>
</feature>
<dbReference type="InterPro" id="IPR035929">
    <property type="entry name" value="CoaB-like_sf"/>
</dbReference>
<dbReference type="Gene3D" id="3.40.50.10300">
    <property type="entry name" value="CoaB-like"/>
    <property type="match status" value="1"/>
</dbReference>